<accession>A0A5C3QBD7</accession>
<name>A0A5C3QBD7_9AGAR</name>
<dbReference type="PANTHER" id="PTHR47466:SF1">
    <property type="entry name" value="METALLOPROTEASE MEP1 (AFU_ORTHOLOGUE AFUA_1G07730)-RELATED"/>
    <property type="match status" value="1"/>
</dbReference>
<keyword evidence="11" id="KW-1185">Reference proteome</keyword>
<evidence type="ECO:0000256" key="3">
    <source>
        <dbReference type="ARBA" id="ARBA00022723"/>
    </source>
</evidence>
<evidence type="ECO:0000256" key="2">
    <source>
        <dbReference type="ARBA" id="ARBA00022670"/>
    </source>
</evidence>
<dbReference type="AlphaFoldDB" id="A0A5C3QBD7"/>
<feature type="domain" description="Peptidase M43 pregnancy-associated plasma-A" evidence="9">
    <location>
        <begin position="137"/>
        <end position="253"/>
    </location>
</feature>
<evidence type="ECO:0000256" key="5">
    <source>
        <dbReference type="ARBA" id="ARBA00022801"/>
    </source>
</evidence>
<keyword evidence="6" id="KW-0862">Zinc</keyword>
<protein>
    <recommendedName>
        <fullName evidence="9">Peptidase M43 pregnancy-associated plasma-A domain-containing protein</fullName>
    </recommendedName>
</protein>
<comment type="similarity">
    <text evidence="1">Belongs to the peptidase M43B family.</text>
</comment>
<evidence type="ECO:0000259" key="9">
    <source>
        <dbReference type="Pfam" id="PF05572"/>
    </source>
</evidence>
<evidence type="ECO:0000256" key="7">
    <source>
        <dbReference type="ARBA" id="ARBA00023049"/>
    </source>
</evidence>
<dbReference type="GO" id="GO:0008237">
    <property type="term" value="F:metallopeptidase activity"/>
    <property type="evidence" value="ECO:0007669"/>
    <property type="project" value="UniProtKB-KW"/>
</dbReference>
<dbReference type="InterPro" id="IPR024079">
    <property type="entry name" value="MetalloPept_cat_dom_sf"/>
</dbReference>
<dbReference type="Gene3D" id="3.40.390.10">
    <property type="entry name" value="Collagenase (Catalytic Domain)"/>
    <property type="match status" value="1"/>
</dbReference>
<reference evidence="10 11" key="1">
    <citation type="journal article" date="2019" name="Nat. Ecol. Evol.">
        <title>Megaphylogeny resolves global patterns of mushroom evolution.</title>
        <authorList>
            <person name="Varga T."/>
            <person name="Krizsan K."/>
            <person name="Foldi C."/>
            <person name="Dima B."/>
            <person name="Sanchez-Garcia M."/>
            <person name="Sanchez-Ramirez S."/>
            <person name="Szollosi G.J."/>
            <person name="Szarkandi J.G."/>
            <person name="Papp V."/>
            <person name="Albert L."/>
            <person name="Andreopoulos W."/>
            <person name="Angelini C."/>
            <person name="Antonin V."/>
            <person name="Barry K.W."/>
            <person name="Bougher N.L."/>
            <person name="Buchanan P."/>
            <person name="Buyck B."/>
            <person name="Bense V."/>
            <person name="Catcheside P."/>
            <person name="Chovatia M."/>
            <person name="Cooper J."/>
            <person name="Damon W."/>
            <person name="Desjardin D."/>
            <person name="Finy P."/>
            <person name="Geml J."/>
            <person name="Haridas S."/>
            <person name="Hughes K."/>
            <person name="Justo A."/>
            <person name="Karasinski D."/>
            <person name="Kautmanova I."/>
            <person name="Kiss B."/>
            <person name="Kocsube S."/>
            <person name="Kotiranta H."/>
            <person name="LaButti K.M."/>
            <person name="Lechner B.E."/>
            <person name="Liimatainen K."/>
            <person name="Lipzen A."/>
            <person name="Lukacs Z."/>
            <person name="Mihaltcheva S."/>
            <person name="Morgado L.N."/>
            <person name="Niskanen T."/>
            <person name="Noordeloos M.E."/>
            <person name="Ohm R.A."/>
            <person name="Ortiz-Santana B."/>
            <person name="Ovrebo C."/>
            <person name="Racz N."/>
            <person name="Riley R."/>
            <person name="Savchenko A."/>
            <person name="Shiryaev A."/>
            <person name="Soop K."/>
            <person name="Spirin V."/>
            <person name="Szebenyi C."/>
            <person name="Tomsovsky M."/>
            <person name="Tulloss R.E."/>
            <person name="Uehling J."/>
            <person name="Grigoriev I.V."/>
            <person name="Vagvolgyi C."/>
            <person name="Papp T."/>
            <person name="Martin F.M."/>
            <person name="Miettinen O."/>
            <person name="Hibbett D.S."/>
            <person name="Nagy L.G."/>
        </authorList>
    </citation>
    <scope>NUCLEOTIDE SEQUENCE [LARGE SCALE GENOMIC DNA]</scope>
    <source>
        <strain evidence="10 11">CBS 309.79</strain>
    </source>
</reference>
<dbReference type="Proteomes" id="UP000305067">
    <property type="component" value="Unassembled WGS sequence"/>
</dbReference>
<evidence type="ECO:0000256" key="4">
    <source>
        <dbReference type="ARBA" id="ARBA00022729"/>
    </source>
</evidence>
<evidence type="ECO:0000256" key="6">
    <source>
        <dbReference type="ARBA" id="ARBA00022833"/>
    </source>
</evidence>
<dbReference type="SUPFAM" id="SSF55486">
    <property type="entry name" value="Metalloproteases ('zincins'), catalytic domain"/>
    <property type="match status" value="1"/>
</dbReference>
<keyword evidence="8" id="KW-1015">Disulfide bond</keyword>
<dbReference type="InterPro" id="IPR008754">
    <property type="entry name" value="Peptidase_M43"/>
</dbReference>
<keyword evidence="3" id="KW-0479">Metal-binding</keyword>
<keyword evidence="4" id="KW-0732">Signal</keyword>
<dbReference type="Pfam" id="PF05572">
    <property type="entry name" value="Peptidase_M43"/>
    <property type="match status" value="1"/>
</dbReference>
<evidence type="ECO:0000256" key="1">
    <source>
        <dbReference type="ARBA" id="ARBA00008721"/>
    </source>
</evidence>
<evidence type="ECO:0000313" key="11">
    <source>
        <dbReference type="Proteomes" id="UP000305067"/>
    </source>
</evidence>
<dbReference type="EMBL" id="ML178845">
    <property type="protein sequence ID" value="TFK97720.1"/>
    <property type="molecule type" value="Genomic_DNA"/>
</dbReference>
<proteinExistence type="inferred from homology"/>
<dbReference type="STRING" id="1884261.A0A5C3QBD7"/>
<organism evidence="10 11">
    <name type="scientific">Pterulicium gracile</name>
    <dbReference type="NCBI Taxonomy" id="1884261"/>
    <lineage>
        <taxon>Eukaryota</taxon>
        <taxon>Fungi</taxon>
        <taxon>Dikarya</taxon>
        <taxon>Basidiomycota</taxon>
        <taxon>Agaricomycotina</taxon>
        <taxon>Agaricomycetes</taxon>
        <taxon>Agaricomycetidae</taxon>
        <taxon>Agaricales</taxon>
        <taxon>Pleurotineae</taxon>
        <taxon>Pterulaceae</taxon>
        <taxon>Pterulicium</taxon>
    </lineage>
</organism>
<sequence length="261" mass="27521">MSRLCGTHAPAEQVAAAESHFAEHRVAVDTSSLTAADVNLNVYWHVVSKDTTEDGGNVPEEQIGASIDVLNSAYVGTGLQFTLANVTRTVNSEWFNGVGPGNSAQTAMKGELRTGGPADVNIYSVGFASGAGQGLLGYATFPSSYESSPEDDGVVMLYSTTPGGSAANYNGGQTLTHEVGHWVGLYHTFQGGCAEPGDYVEDTAPEAEPVYGCPASSESCGSPDPFNNFMDYTYDACMDEFTPGQTERLQSQMATYRGVSF</sequence>
<evidence type="ECO:0000313" key="10">
    <source>
        <dbReference type="EMBL" id="TFK97720.1"/>
    </source>
</evidence>
<dbReference type="CDD" id="cd04275">
    <property type="entry name" value="ZnMc_pappalysin_like"/>
    <property type="match status" value="1"/>
</dbReference>
<keyword evidence="2" id="KW-0645">Protease</keyword>
<gene>
    <name evidence="10" type="ORF">BDV98DRAFT_614014</name>
</gene>
<keyword evidence="5" id="KW-0378">Hydrolase</keyword>
<dbReference type="PANTHER" id="PTHR47466">
    <property type="match status" value="1"/>
</dbReference>
<keyword evidence="7" id="KW-0482">Metalloprotease</keyword>
<dbReference type="OrthoDB" id="536211at2759"/>
<dbReference type="GO" id="GO:0046872">
    <property type="term" value="F:metal ion binding"/>
    <property type="evidence" value="ECO:0007669"/>
    <property type="project" value="UniProtKB-KW"/>
</dbReference>
<evidence type="ECO:0000256" key="8">
    <source>
        <dbReference type="ARBA" id="ARBA00023157"/>
    </source>
</evidence>
<dbReference type="GO" id="GO:0006508">
    <property type="term" value="P:proteolysis"/>
    <property type="evidence" value="ECO:0007669"/>
    <property type="project" value="UniProtKB-KW"/>
</dbReference>